<dbReference type="EMBL" id="LODT01000051">
    <property type="protein sequence ID" value="KYQ88473.1"/>
    <property type="molecule type" value="Genomic_DNA"/>
</dbReference>
<dbReference type="AlphaFoldDB" id="A0A151Z3D2"/>
<sequence>MEESLFFNIFRNRFILFYIGEKIREINKFKYSYTYDYIPGLDWIISRELWSLFEDKLLKTQPRFTFYFNSLSTILVKYSDSTNPLHVKVCNRILNMYVTQSYLFVLTDSNERHRDIIYLAAGSNNVIILEMITKNYPTMTTEPDTMNWAIENGSLEAVHYLHSNRPSDGYISDYLIQSAVASPKGKEMVDFILYTLEYKKPETVSIFGQHFKKSIRLPYVTIKLLHQRDLFFFKNYDVIDFLNYRHLEITRMPLSDTVDYLQKVLFLKNKFYNPSESSLFLLEQSENLDYTLNELEIINEQDDTNAHWLWRYIKYYLYPSSVIKFIQGERVPAIHWVSNFLYYHAAKLNLNERELKTAQIEFDLKYNKLRYLGIRYTLDDVSMMVGLKAINQQCSIEMLKIFMSWYKHKLHNDKTGIFRFEPNPDVTIDSQLAYIKVLLSYGISFTVTHIYNYLMYSDQHPITSLAKFMKWLKKYELYSSPWYFNTPAFPYTAVKSKFEKFHFIHQHELSRYFDWTSHTVCIALTNSEHVHDIIKFVLKNQSPILNSFLQNANPGDNVLDILIRNTSLPYKTYLFLYNMGYRIIPRAIWAGYNQHLSILRMEDHRIFIHTLDTTEMTWKNQDFTKIHLKIIKTRIDDIKNLRFGDIEKLKLQFQVHQVEWPTID</sequence>
<reference evidence="1 2" key="1">
    <citation type="submission" date="2015-12" db="EMBL/GenBank/DDBJ databases">
        <title>Dictyostelia acquired genes for synthesis and detection of signals that induce cell-type specialization by lateral gene transfer from prokaryotes.</title>
        <authorList>
            <person name="Gloeckner G."/>
            <person name="Schaap P."/>
        </authorList>
    </citation>
    <scope>NUCLEOTIDE SEQUENCE [LARGE SCALE GENOMIC DNA]</scope>
    <source>
        <strain evidence="1 2">TK</strain>
    </source>
</reference>
<evidence type="ECO:0000313" key="1">
    <source>
        <dbReference type="EMBL" id="KYQ88473.1"/>
    </source>
</evidence>
<dbReference type="Proteomes" id="UP000076078">
    <property type="component" value="Unassembled WGS sequence"/>
</dbReference>
<evidence type="ECO:0000313" key="2">
    <source>
        <dbReference type="Proteomes" id="UP000076078"/>
    </source>
</evidence>
<gene>
    <name evidence="1" type="ORF">DLAC_11186</name>
</gene>
<proteinExistence type="predicted"/>
<accession>A0A151Z3D2</accession>
<keyword evidence="2" id="KW-1185">Reference proteome</keyword>
<dbReference type="InParanoid" id="A0A151Z3D2"/>
<name>A0A151Z3D2_TIELA</name>
<dbReference type="PANTHER" id="PTHR32142">
    <property type="entry name" value="B BOX-TYPE DOMAIN-CONTAINING PROTEIN-RELATED"/>
    <property type="match status" value="1"/>
</dbReference>
<comment type="caution">
    <text evidence="1">The sequence shown here is derived from an EMBL/GenBank/DDBJ whole genome shotgun (WGS) entry which is preliminary data.</text>
</comment>
<protein>
    <submittedName>
        <fullName evidence="1">Uncharacterized protein</fullName>
    </submittedName>
</protein>
<dbReference type="PANTHER" id="PTHR32142:SF55">
    <property type="entry name" value="ANKYRIN REPEAT-CONTAINING PROTEIN-RELATED"/>
    <property type="match status" value="1"/>
</dbReference>
<organism evidence="1 2">
    <name type="scientific">Tieghemostelium lacteum</name>
    <name type="common">Slime mold</name>
    <name type="synonym">Dictyostelium lacteum</name>
    <dbReference type="NCBI Taxonomy" id="361077"/>
    <lineage>
        <taxon>Eukaryota</taxon>
        <taxon>Amoebozoa</taxon>
        <taxon>Evosea</taxon>
        <taxon>Eumycetozoa</taxon>
        <taxon>Dictyostelia</taxon>
        <taxon>Dictyosteliales</taxon>
        <taxon>Raperosteliaceae</taxon>
        <taxon>Tieghemostelium</taxon>
    </lineage>
</organism>